<protein>
    <submittedName>
        <fullName evidence="2">Kinesin-like protein KIF15</fullName>
    </submittedName>
</protein>
<proteinExistence type="predicted"/>
<reference evidence="2" key="1">
    <citation type="submission" date="2025-08" db="UniProtKB">
        <authorList>
            <consortium name="RefSeq"/>
        </authorList>
    </citation>
    <scope>IDENTIFICATION</scope>
</reference>
<dbReference type="Proteomes" id="UP000694850">
    <property type="component" value="Unplaced"/>
</dbReference>
<keyword evidence="1" id="KW-1185">Reference proteome</keyword>
<evidence type="ECO:0000313" key="2">
    <source>
        <dbReference type="RefSeq" id="XP_042638094.1"/>
    </source>
</evidence>
<dbReference type="RefSeq" id="XP_042638094.1">
    <property type="nucleotide sequence ID" value="XM_042782160.1"/>
</dbReference>
<evidence type="ECO:0000313" key="1">
    <source>
        <dbReference type="Proteomes" id="UP000694850"/>
    </source>
</evidence>
<accession>A0AC54ZAR9</accession>
<sequence length="1500" mass="172863">MSSHKYRPLQRRPGQEAVSVLASTSDPSAKFKFVAILTELKESRRAALAEAEAEAALISRADLGVRVAWLPVAKVSKELLLRDSVFAPKHSCKRTAAAGYLEGSLLSVKGGGFTELRAELRNMTNIQSKQPSNEGDAIKVFVRVRPPSEGPASAEGEQSLCLSVLSSTTLRLHSNPDPKTFTFDHVADMDITQESVFSTVAKSIVESCMSGYNGTIFAYGQTGSGKTFTMMGPSESDNFSHNLRGVIPRSFEYLFFLIDREKEKAGAGKSFLCKCSFIEIYNEQIYDLLDSASAGLYLREHIKKGVFVVGAVEQVVTSAAEAYQVLSGGWRNRRVASTSMNRESSRSHAVFTITIESMEKSSETVNIRTSLLNMVDLAGSERQKDTQAEGMRLKEAGNINRSLSCLGQVITALVDVGNGKQRHVCYRDSKLTFLLRDSLGGNAKTAIIANVHPGSRCFGETLSTLNFAQRAKLIKNKAVVNEDTQGNVTQLQAEVKRLKEQLAQLTSGQILPASFLTTTDQEKTNYVECFCEAMLFFKKSEQERKALIEKVTQLEDLTIKKEKFIQSNKMIVKFREDQIMRLEKLHKESRGSFMPEEQDRLLSELRDEIQTLREQIEHHPRVAKYAMENHSLREENRRLRLLEPVKKAQEMDAQTIAKLEKAFSELSDTEKNNKGQQGVSPKVPKEPRSLANTEKLKAQLLQIQTELNNSKQEYEEFKELTRKKQLELESELQSLQKANFNLENLLEATKVCKRQEVSQLNKIHAETLKIITTPTKAYQLRARPVPRLSPEIESFSSMPAQNSSKLDNDIFNEPIPPEMNEQAFEAISEELRMVQEQMSSLQAKLDEKEHRNVKLQQQIDKLEHHSTQMQELFLSERTDWSKQQQEYLSQLNVLEKQLRDTQTKNDFLKSEVHDLRVVLHSADKELSSVKSEYSSFKESQEKELSQLSERHIHVQLQLDNVRLENERLLERKACLQDSYDNLQEEMKFEIDQLSKNLQNYKKENETLKSDLKNLMELFEAEKERNNKLLLQFEEDKENSSKEILKVLETVRQEKQKEMAKCEEQVAKVQKLEESVFASEKVISTLEKSRDADKEVIADLMNQIQELRTSLCEKSETIDTLKQELKDINCKYNCALADKEESKVLIKRQEVEILDLKEALRLRKLSEDIERDMLCEDLAHATEQLNMLTEASKKHSGLLQSAQEELTRKEALIQELQHKLKQKREEVEQRKNEYNFKMRQLEHVMDSAAEYPQSPKTPPHFQTHLAKLLETQEQEIEDGRASKLSLQHLITKLNEDREVKNAEILRMKEQLCEMENLRLEAQQLREQTWLLHSQLDDIKRQKDNSEQNQLDNQQLKNEQDEIIQERLAKSKIVEEMLQMKAHLEEVQSVLQNKEMSCLRMTEEVKRIRTLESKAFQEKEQLRSKLEEMYEERERTLQEMEILRKQKECLAEENGKLVGHQNLHQKIQYVIRLKKENVRLVEEKEKLRAENVFLKEKKRSES</sequence>
<name>A0AC54ZAR9_ORYAF</name>
<organism evidence="1 2">
    <name type="scientific">Orycteropus afer afer</name>
    <dbReference type="NCBI Taxonomy" id="1230840"/>
    <lineage>
        <taxon>Eukaryota</taxon>
        <taxon>Metazoa</taxon>
        <taxon>Chordata</taxon>
        <taxon>Craniata</taxon>
        <taxon>Vertebrata</taxon>
        <taxon>Euteleostomi</taxon>
        <taxon>Mammalia</taxon>
        <taxon>Eutheria</taxon>
        <taxon>Afrotheria</taxon>
        <taxon>Tubulidentata</taxon>
        <taxon>Orycteropodidae</taxon>
        <taxon>Orycteropus</taxon>
    </lineage>
</organism>
<gene>
    <name evidence="2" type="primary">KIF15</name>
</gene>